<feature type="domain" description="PLAT" evidence="2">
    <location>
        <begin position="188"/>
        <end position="216"/>
    </location>
</feature>
<feature type="domain" description="PLAT" evidence="2">
    <location>
        <begin position="56"/>
        <end position="177"/>
    </location>
</feature>
<dbReference type="PANTHER" id="PTHR45901:SF3">
    <property type="entry name" value="LIPOXYGENASE HOMOLOGY DOMAIN-CONTAINING PROTEIN 1"/>
    <property type="match status" value="1"/>
</dbReference>
<reference evidence="3" key="1">
    <citation type="submission" date="2021-02" db="EMBL/GenBank/DDBJ databases">
        <authorList>
            <person name="Nowell W R."/>
        </authorList>
    </citation>
    <scope>NUCLEOTIDE SEQUENCE</scope>
</reference>
<dbReference type="EMBL" id="CAJOBI010335590">
    <property type="protein sequence ID" value="CAF5205361.1"/>
    <property type="molecule type" value="Genomic_DNA"/>
</dbReference>
<dbReference type="Proteomes" id="UP000676336">
    <property type="component" value="Unassembled WGS sequence"/>
</dbReference>
<comment type="caution">
    <text evidence="3">The sequence shown here is derived from an EMBL/GenBank/DDBJ whole genome shotgun (WGS) entry which is preliminary data.</text>
</comment>
<dbReference type="InterPro" id="IPR052970">
    <property type="entry name" value="Inner_ear_hair_cell_LOXHD"/>
</dbReference>
<proteinExistence type="predicted"/>
<dbReference type="PANTHER" id="PTHR45901">
    <property type="entry name" value="PROTEIN CBG12474"/>
    <property type="match status" value="1"/>
</dbReference>
<accession>A0A8S3IVS1</accession>
<evidence type="ECO:0000313" key="4">
    <source>
        <dbReference type="Proteomes" id="UP000676336"/>
    </source>
</evidence>
<dbReference type="AlphaFoldDB" id="A0A8S3IVS1"/>
<name>A0A8S3IVS1_9BILA</name>
<dbReference type="PROSITE" id="PS50095">
    <property type="entry name" value="PLAT"/>
    <property type="match status" value="3"/>
</dbReference>
<feature type="non-terminal residue" evidence="3">
    <location>
        <position position="216"/>
    </location>
</feature>
<dbReference type="Gene3D" id="2.40.180.10">
    <property type="entry name" value="Catalase core domain"/>
    <property type="match status" value="2"/>
</dbReference>
<dbReference type="SMART" id="SM00308">
    <property type="entry name" value="LH2"/>
    <property type="match status" value="1"/>
</dbReference>
<comment type="caution">
    <text evidence="1">Lacks conserved residue(s) required for the propagation of feature annotation.</text>
</comment>
<evidence type="ECO:0000313" key="3">
    <source>
        <dbReference type="EMBL" id="CAF5205361.1"/>
    </source>
</evidence>
<dbReference type="SUPFAM" id="SSF49723">
    <property type="entry name" value="Lipase/lipooxygenase domain (PLAT/LH2 domain)"/>
    <property type="match status" value="2"/>
</dbReference>
<dbReference type="InterPro" id="IPR036392">
    <property type="entry name" value="PLAT/LH2_dom_sf"/>
</dbReference>
<evidence type="ECO:0000259" key="2">
    <source>
        <dbReference type="PROSITE" id="PS50095"/>
    </source>
</evidence>
<dbReference type="Pfam" id="PF01477">
    <property type="entry name" value="PLAT"/>
    <property type="match status" value="1"/>
</dbReference>
<sequence>EFILITNVRTGRQWFFPCNKWLSLFEPGDGSLSVQLYPNDRAFENDLRNKFLPNNTEYHVTVVTGTPNGAGTDSRVYITLFSDDGKRTEKLQLQTPINKNKNPFERNQTDEFRIAGDYIGELVKIRVEHDNTGRAPGWFLDRIVVTDLYEPKVRYYANCNKWLAKDEDDGQISRDLKLHKDIKSGTTNKYKVTVYTGNKVGAGTDADVFITIYGDS</sequence>
<protein>
    <recommendedName>
        <fullName evidence="2">PLAT domain-containing protein</fullName>
    </recommendedName>
</protein>
<dbReference type="InterPro" id="IPR001024">
    <property type="entry name" value="PLAT/LH2_dom"/>
</dbReference>
<organism evidence="3 4">
    <name type="scientific">Rotaria magnacalcarata</name>
    <dbReference type="NCBI Taxonomy" id="392030"/>
    <lineage>
        <taxon>Eukaryota</taxon>
        <taxon>Metazoa</taxon>
        <taxon>Spiralia</taxon>
        <taxon>Gnathifera</taxon>
        <taxon>Rotifera</taxon>
        <taxon>Eurotatoria</taxon>
        <taxon>Bdelloidea</taxon>
        <taxon>Philodinida</taxon>
        <taxon>Philodinidae</taxon>
        <taxon>Rotaria</taxon>
    </lineage>
</organism>
<evidence type="ECO:0000256" key="1">
    <source>
        <dbReference type="PROSITE-ProRule" id="PRU00152"/>
    </source>
</evidence>
<feature type="non-terminal residue" evidence="3">
    <location>
        <position position="1"/>
    </location>
</feature>
<feature type="domain" description="PLAT" evidence="2">
    <location>
        <begin position="1"/>
        <end position="36"/>
    </location>
</feature>
<gene>
    <name evidence="3" type="ORF">SMN809_LOCUS76739</name>
</gene>
<dbReference type="CDD" id="cd01756">
    <property type="entry name" value="PLAT_repeat"/>
    <property type="match status" value="1"/>
</dbReference>